<sequence length="288" mass="31751">MKKILVSLLMLSLILAGCVPSKASEKELQNLPNLSSQTALVLVHGTGGGTGTFDGFSSTFIDKYKVSNQRISLEISTDGKLNYYGTLTKNAQHPIIQIGFEDSIDATITQQADWLRIALKDVANRYGFTKFDGVGHSNGGLVLSTYAQKYAKTTPELKRLVAIGSPFNDLESDDNAGDLTFDDVPKTTPLLRTYEDNSAKISPDLLVLSIAGDVDDDSFSDDIVPVLSALGSRLIFKGHSKVYLESYYKGEEYDHRTMFANPDIQKKVAWFLYDYPGNKKEIQLAKNE</sequence>
<name>A0A7X0Y3K1_9LIST</name>
<dbReference type="EMBL" id="JAARWN010000004">
    <property type="protein sequence ID" value="MBC1936123.1"/>
    <property type="molecule type" value="Genomic_DNA"/>
</dbReference>
<accession>A0A7X0Y3K1</accession>
<dbReference type="AlphaFoldDB" id="A0A7X0Y3K1"/>
<evidence type="ECO:0000313" key="3">
    <source>
        <dbReference type="Proteomes" id="UP000535908"/>
    </source>
</evidence>
<dbReference type="GO" id="GO:0016787">
    <property type="term" value="F:hydrolase activity"/>
    <property type="evidence" value="ECO:0007669"/>
    <property type="project" value="UniProtKB-KW"/>
</dbReference>
<feature type="signal peptide" evidence="1">
    <location>
        <begin position="1"/>
        <end position="23"/>
    </location>
</feature>
<dbReference type="Pfam" id="PF06028">
    <property type="entry name" value="DUF915"/>
    <property type="match status" value="1"/>
</dbReference>
<reference evidence="2 3" key="1">
    <citation type="submission" date="2020-03" db="EMBL/GenBank/DDBJ databases">
        <title>Soil Listeria distribution.</title>
        <authorList>
            <person name="Liao J."/>
            <person name="Wiedmann M."/>
        </authorList>
    </citation>
    <scope>NUCLEOTIDE SEQUENCE [LARGE SCALE GENOMIC DNA]</scope>
    <source>
        <strain evidence="2 3">FSL L7-0741</strain>
    </source>
</reference>
<dbReference type="InterPro" id="IPR029058">
    <property type="entry name" value="AB_hydrolase_fold"/>
</dbReference>
<gene>
    <name evidence="2" type="ORF">HCA69_07065</name>
</gene>
<dbReference type="PROSITE" id="PS51257">
    <property type="entry name" value="PROKAR_LIPOPROTEIN"/>
    <property type="match status" value="1"/>
</dbReference>
<feature type="chain" id="PRO_5030619317" evidence="1">
    <location>
        <begin position="24"/>
        <end position="288"/>
    </location>
</feature>
<dbReference type="Gene3D" id="3.40.50.1820">
    <property type="entry name" value="alpha/beta hydrolase"/>
    <property type="match status" value="1"/>
</dbReference>
<keyword evidence="2" id="KW-0378">Hydrolase</keyword>
<comment type="caution">
    <text evidence="2">The sequence shown here is derived from an EMBL/GenBank/DDBJ whole genome shotgun (WGS) entry which is preliminary data.</text>
</comment>
<proteinExistence type="predicted"/>
<keyword evidence="1" id="KW-0732">Signal</keyword>
<dbReference type="RefSeq" id="WP_185525894.1">
    <property type="nucleotide sequence ID" value="NZ_JAARWN010000004.1"/>
</dbReference>
<evidence type="ECO:0000313" key="2">
    <source>
        <dbReference type="EMBL" id="MBC1936123.1"/>
    </source>
</evidence>
<dbReference type="SUPFAM" id="SSF53474">
    <property type="entry name" value="alpha/beta-Hydrolases"/>
    <property type="match status" value="1"/>
</dbReference>
<evidence type="ECO:0000256" key="1">
    <source>
        <dbReference type="SAM" id="SignalP"/>
    </source>
</evidence>
<dbReference type="InterPro" id="IPR010315">
    <property type="entry name" value="DUF915_hydro-like"/>
</dbReference>
<dbReference type="Proteomes" id="UP000535908">
    <property type="component" value="Unassembled WGS sequence"/>
</dbReference>
<organism evidence="2 3">
    <name type="scientific">Listeria grandensis</name>
    <dbReference type="NCBI Taxonomy" id="1494963"/>
    <lineage>
        <taxon>Bacteria</taxon>
        <taxon>Bacillati</taxon>
        <taxon>Bacillota</taxon>
        <taxon>Bacilli</taxon>
        <taxon>Bacillales</taxon>
        <taxon>Listeriaceae</taxon>
        <taxon>Listeria</taxon>
    </lineage>
</organism>
<protein>
    <submittedName>
        <fullName evidence="2">Alpha/beta hydrolase</fullName>
    </submittedName>
</protein>